<dbReference type="SMART" id="SM01359">
    <property type="entry name" value="A2M_N_2"/>
    <property type="match status" value="1"/>
</dbReference>
<reference evidence="3 4" key="1">
    <citation type="submission" date="2016-10" db="EMBL/GenBank/DDBJ databases">
        <authorList>
            <person name="de Groot N.N."/>
        </authorList>
    </citation>
    <scope>NUCLEOTIDE SEQUENCE [LARGE SCALE GENOMIC DNA]</scope>
    <source>
        <strain evidence="3">MBHS1</strain>
    </source>
</reference>
<evidence type="ECO:0000313" key="3">
    <source>
        <dbReference type="EMBL" id="SEH05706.1"/>
    </source>
</evidence>
<feature type="domain" description="Alpha-2-macroglobulin" evidence="2">
    <location>
        <begin position="513"/>
        <end position="602"/>
    </location>
</feature>
<evidence type="ECO:0000259" key="2">
    <source>
        <dbReference type="SMART" id="SM01360"/>
    </source>
</evidence>
<evidence type="ECO:0008006" key="5">
    <source>
        <dbReference type="Google" id="ProtNLM"/>
    </source>
</evidence>
<dbReference type="InterPro" id="IPR011625">
    <property type="entry name" value="A2M_N_BRD"/>
</dbReference>
<proteinExistence type="predicted"/>
<feature type="domain" description="Alpha-2-macroglobulin bait region" evidence="1">
    <location>
        <begin position="291"/>
        <end position="448"/>
    </location>
</feature>
<gene>
    <name evidence="3" type="ORF">MBHS_01561</name>
</gene>
<evidence type="ECO:0000313" key="4">
    <source>
        <dbReference type="Proteomes" id="UP000236724"/>
    </source>
</evidence>
<sequence>MGWYDFILKAKFTEQSWSPLRVLVSDFTPSPFRVQTTLNGQLFKAGDSVAVETRASLHAGGPYVDAHSQVYAKLNQDWLEPEDPKTQGFVFDVWNDELDYDQTVHESQGEVDHQGLRKTQFILPKDSPVLYGKLQVESTVRDDRGKDVASRSSATYVGRDHFVGVKQDSWISHVGQATTLQLLVVDAQGKIAPSVPIQSTIQRRVTKAARVKGAGNAYLTQYSHEWVDAGACQSLSGNDAVACRFTPDHPGLYRLTAEIKDTQSRVHRSKMTQWVAGKGEVLWESSASNRLDITPEKNTYKIGETARYLVKNPFPGAQALITVERFGVMRSWVKTLENSIEIIEVDVQADDLPGYFLSVLVMSPRVDKPISPERVDLGKPAFRMGYVKTSVKDPYKTLKVAVMPDKKMYRPRDQVSVKLNVSTPQGPLTPEQPVEIAVAVLDESVFDLLSQGLSYFDPYKGFYTLDDLDVRNYNLLLKLVGRQKFEKKGANPGGDGGGSGSKLSLRSLFKFVSYWNPGIRVDEQGNAEIQFAVPDNLTGWRVLAMAVTPEDRMGLGHANFKVNQPLELRPVLANQLTVGDQVQAGFSILNRTEQVQDVTMQVQALQQGSGERFETVKQLKLEPYKRQTVWLPVKAAIPGEIQLTAQAKSAEFSDALYKTLKVYPRRSLETGATYGSTTKNSVSESLAFPADIYPDTGEVKVITAPSIIGGVDGAFKYMRNYPYACWEQKLSKGVMASHYQSLQNWLPDTLVWKGSKTLPDNTLQHAAEFQAPNGGMTYFIAENRRVSPYLSAYTALAFNWLRDAGKQIPGEVETALQDYLKTLLRRDVVPDFYSAGMASTVRAVALAALARQNKASLDDLKRYHRHMGEMSLFGRALLLDAALHIKGSDSIRQEINDSILAQAVESGGKISFNETLDDSYTRILATPLRDNCAILSALVSYEEKPGVSSSGLPSKLVRSIVASRKSRTHWENTQENMFCMNALIDYARVYEKDSPDMRVQSWFGAGKVQGQQQHWEKLGETAFKDVRNPAVAFSRPIGSADPGSKATVKLDKTGSGRLYYGVQMSYAPKAEAAKRVNAGMSLVREYSIERNAQWQLLKSPMDLKTGDLIRVDLYLSLPTARNFVVLDDAVPGGLEPVNRDLATASQTAADKAKSDYAGASFWYQFSDWKHYGGHFWSFYHKELRHHAAIFYADYLPAGNYHLSYTAQAIAPGAFTAMPAHAEEMYEPDIYGKSLPTLVRISR</sequence>
<dbReference type="SUPFAM" id="SSF48239">
    <property type="entry name" value="Terpenoid cyclases/Protein prenyltransferases"/>
    <property type="match status" value="1"/>
</dbReference>
<keyword evidence="4" id="KW-1185">Reference proteome</keyword>
<dbReference type="PANTHER" id="PTHR40094:SF1">
    <property type="entry name" value="UBIQUITIN DOMAIN-CONTAINING PROTEIN"/>
    <property type="match status" value="1"/>
</dbReference>
<organism evidence="3 4">
    <name type="scientific">Candidatus Venteria ishoeyi</name>
    <dbReference type="NCBI Taxonomy" id="1899563"/>
    <lineage>
        <taxon>Bacteria</taxon>
        <taxon>Pseudomonadati</taxon>
        <taxon>Pseudomonadota</taxon>
        <taxon>Gammaproteobacteria</taxon>
        <taxon>Thiotrichales</taxon>
        <taxon>Thiotrichaceae</taxon>
        <taxon>Venteria</taxon>
    </lineage>
</organism>
<dbReference type="PANTHER" id="PTHR40094">
    <property type="entry name" value="ALPHA-2-MACROGLOBULIN HOMOLOG"/>
    <property type="match status" value="1"/>
</dbReference>
<dbReference type="Gene3D" id="1.50.10.20">
    <property type="match status" value="1"/>
</dbReference>
<name>A0A1H6F9A2_9GAMM</name>
<dbReference type="Pfam" id="PF07703">
    <property type="entry name" value="A2M_BRD"/>
    <property type="match status" value="1"/>
</dbReference>
<protein>
    <recommendedName>
        <fullName evidence="5">MG2 domain protein</fullName>
    </recommendedName>
</protein>
<dbReference type="AlphaFoldDB" id="A0A1H6F9A2"/>
<dbReference type="InterPro" id="IPR008930">
    <property type="entry name" value="Terpenoid_cyclase/PrenylTrfase"/>
</dbReference>
<dbReference type="Pfam" id="PF17973">
    <property type="entry name" value="bMG10"/>
    <property type="match status" value="1"/>
</dbReference>
<dbReference type="SMART" id="SM01360">
    <property type="entry name" value="A2M"/>
    <property type="match status" value="1"/>
</dbReference>
<accession>A0A1H6F9A2</accession>
<dbReference type="InterPro" id="IPR051802">
    <property type="entry name" value="YfhM-like"/>
</dbReference>
<dbReference type="Proteomes" id="UP000236724">
    <property type="component" value="Unassembled WGS sequence"/>
</dbReference>
<dbReference type="InterPro" id="IPR001599">
    <property type="entry name" value="Macroglobln_a2"/>
</dbReference>
<dbReference type="InterPro" id="IPR041246">
    <property type="entry name" value="Bact_MG10"/>
</dbReference>
<dbReference type="EMBL" id="FMSV02000376">
    <property type="protein sequence ID" value="SEH05706.1"/>
    <property type="molecule type" value="Genomic_DNA"/>
</dbReference>
<dbReference type="GO" id="GO:0004866">
    <property type="term" value="F:endopeptidase inhibitor activity"/>
    <property type="evidence" value="ECO:0007669"/>
    <property type="project" value="InterPro"/>
</dbReference>
<evidence type="ECO:0000259" key="1">
    <source>
        <dbReference type="SMART" id="SM01359"/>
    </source>
</evidence>
<dbReference type="Pfam" id="PF00207">
    <property type="entry name" value="A2M"/>
    <property type="match status" value="1"/>
</dbReference>